<feature type="compositionally biased region" description="Low complexity" evidence="2">
    <location>
        <begin position="62"/>
        <end position="72"/>
    </location>
</feature>
<dbReference type="SUPFAM" id="SSF55846">
    <property type="entry name" value="N-acetylmuramoyl-L-alanine amidase-like"/>
    <property type="match status" value="1"/>
</dbReference>
<dbReference type="GO" id="GO:0008745">
    <property type="term" value="F:N-acetylmuramoyl-L-alanine amidase activity"/>
    <property type="evidence" value="ECO:0007669"/>
    <property type="project" value="InterPro"/>
</dbReference>
<evidence type="ECO:0000259" key="4">
    <source>
        <dbReference type="SMART" id="SM00701"/>
    </source>
</evidence>
<dbReference type="InterPro" id="IPR015510">
    <property type="entry name" value="PGRP"/>
</dbReference>
<evidence type="ECO:0000313" key="6">
    <source>
        <dbReference type="Proteomes" id="UP000623010"/>
    </source>
</evidence>
<evidence type="ECO:0000256" key="1">
    <source>
        <dbReference type="ARBA" id="ARBA00007553"/>
    </source>
</evidence>
<dbReference type="AlphaFoldDB" id="A0A918V508"/>
<evidence type="ECO:0000256" key="3">
    <source>
        <dbReference type="SAM" id="Phobius"/>
    </source>
</evidence>
<keyword evidence="3" id="KW-0472">Membrane</keyword>
<dbReference type="InterPro" id="IPR006619">
    <property type="entry name" value="PGRP_domain_met/bac"/>
</dbReference>
<dbReference type="PANTHER" id="PTHR11022">
    <property type="entry name" value="PEPTIDOGLYCAN RECOGNITION PROTEIN"/>
    <property type="match status" value="1"/>
</dbReference>
<protein>
    <recommendedName>
        <fullName evidence="4">Peptidoglycan recognition protein family domain-containing protein</fullName>
    </recommendedName>
</protein>
<dbReference type="InterPro" id="IPR036505">
    <property type="entry name" value="Amidase/PGRP_sf"/>
</dbReference>
<dbReference type="PANTHER" id="PTHR11022:SF41">
    <property type="entry name" value="PEPTIDOGLYCAN-RECOGNITION PROTEIN LC-RELATED"/>
    <property type="match status" value="1"/>
</dbReference>
<dbReference type="Proteomes" id="UP000623010">
    <property type="component" value="Unassembled WGS sequence"/>
</dbReference>
<comment type="caution">
    <text evidence="5">The sequence shown here is derived from an EMBL/GenBank/DDBJ whole genome shotgun (WGS) entry which is preliminary data.</text>
</comment>
<feature type="domain" description="Peptidoglycan recognition protein family" evidence="4">
    <location>
        <begin position="80"/>
        <end position="233"/>
    </location>
</feature>
<dbReference type="InterPro" id="IPR002502">
    <property type="entry name" value="Amidase_domain"/>
</dbReference>
<reference evidence="5" key="1">
    <citation type="journal article" date="2014" name="Int. J. Syst. Evol. Microbiol.">
        <title>Complete genome sequence of Corynebacterium casei LMG S-19264T (=DSM 44701T), isolated from a smear-ripened cheese.</title>
        <authorList>
            <consortium name="US DOE Joint Genome Institute (JGI-PGF)"/>
            <person name="Walter F."/>
            <person name="Albersmeier A."/>
            <person name="Kalinowski J."/>
            <person name="Ruckert C."/>
        </authorList>
    </citation>
    <scope>NUCLEOTIDE SEQUENCE</scope>
    <source>
        <strain evidence="5">JCM 5016</strain>
    </source>
</reference>
<name>A0A918V508_9ACTN</name>
<dbReference type="EMBL" id="BMWH01000001">
    <property type="protein sequence ID" value="GGZ70162.1"/>
    <property type="molecule type" value="Genomic_DNA"/>
</dbReference>
<comment type="similarity">
    <text evidence="1">Belongs to the N-acetylmuramoyl-L-alanine amidase 2 family.</text>
</comment>
<feature type="transmembrane region" description="Helical" evidence="3">
    <location>
        <begin position="30"/>
        <end position="52"/>
    </location>
</feature>
<dbReference type="SMART" id="SM00701">
    <property type="entry name" value="PGRP"/>
    <property type="match status" value="1"/>
</dbReference>
<reference evidence="5" key="2">
    <citation type="submission" date="2020-09" db="EMBL/GenBank/DDBJ databases">
        <authorList>
            <person name="Sun Q."/>
            <person name="Ohkuma M."/>
        </authorList>
    </citation>
    <scope>NUCLEOTIDE SEQUENCE</scope>
    <source>
        <strain evidence="5">JCM 5016</strain>
    </source>
</reference>
<keyword evidence="3" id="KW-0812">Transmembrane</keyword>
<dbReference type="Gene3D" id="3.40.80.10">
    <property type="entry name" value="Peptidoglycan recognition protein-like"/>
    <property type="match status" value="1"/>
</dbReference>
<dbReference type="CDD" id="cd06583">
    <property type="entry name" value="PGRP"/>
    <property type="match status" value="1"/>
</dbReference>
<organism evidence="5 6">
    <name type="scientific">Streptomyces echinoruber</name>
    <dbReference type="NCBI Taxonomy" id="68898"/>
    <lineage>
        <taxon>Bacteria</taxon>
        <taxon>Bacillati</taxon>
        <taxon>Actinomycetota</taxon>
        <taxon>Actinomycetes</taxon>
        <taxon>Kitasatosporales</taxon>
        <taxon>Streptomycetaceae</taxon>
        <taxon>Streptomyces</taxon>
    </lineage>
</organism>
<accession>A0A918V508</accession>
<keyword evidence="6" id="KW-1185">Reference proteome</keyword>
<evidence type="ECO:0000256" key="2">
    <source>
        <dbReference type="SAM" id="MobiDB-lite"/>
    </source>
</evidence>
<dbReference type="GO" id="GO:0009253">
    <property type="term" value="P:peptidoglycan catabolic process"/>
    <property type="evidence" value="ECO:0007669"/>
    <property type="project" value="InterPro"/>
</dbReference>
<gene>
    <name evidence="5" type="ORF">GCM10010389_04460</name>
</gene>
<evidence type="ECO:0000313" key="5">
    <source>
        <dbReference type="EMBL" id="GGZ70162.1"/>
    </source>
</evidence>
<dbReference type="GO" id="GO:0008270">
    <property type="term" value="F:zinc ion binding"/>
    <property type="evidence" value="ECO:0007669"/>
    <property type="project" value="InterPro"/>
</dbReference>
<feature type="region of interest" description="Disordered" evidence="2">
    <location>
        <begin position="57"/>
        <end position="101"/>
    </location>
</feature>
<sequence>MVPPGGTAHLADAADGSHSGTMHVVRRTRAAGVLLPVCLPGLAVCAALLLSADGAPRRAPERAAPAATRPATGSHRAPRPPIVPRSVWLHAPGPPAPRPRAAPRYDDEAVAVFVHHTDSPNDYACADAPAVIRNLYAGQIEARGFDDLAYNFLVDRCGTLYEGRAGGPERPVTGAHTQGFNHRTTGVAALGTFTAGTSVPRAMTDAIAALAAWKLGLAGIDPRATVRLVSSNGHSRYPAGTAAEFPAVAPHRDAYRTNCPGEALTARLPGIRRAAARLQGRP</sequence>
<dbReference type="Pfam" id="PF01510">
    <property type="entry name" value="Amidase_2"/>
    <property type="match status" value="1"/>
</dbReference>
<keyword evidence="3" id="KW-1133">Transmembrane helix</keyword>
<proteinExistence type="inferred from homology"/>